<keyword evidence="3" id="KW-1185">Reference proteome</keyword>
<gene>
    <name evidence="2" type="ORF">GE061_007241</name>
</gene>
<name>A0A8S9WTR8_APOLU</name>
<dbReference type="OrthoDB" id="686784at2759"/>
<dbReference type="AlphaFoldDB" id="A0A8S9WTR8"/>
<dbReference type="Proteomes" id="UP000466442">
    <property type="component" value="Unassembled WGS sequence"/>
</dbReference>
<dbReference type="EMBL" id="WIXP02000015">
    <property type="protein sequence ID" value="KAF6199216.1"/>
    <property type="molecule type" value="Genomic_DNA"/>
</dbReference>
<accession>A0A8S9WTR8</accession>
<evidence type="ECO:0000313" key="2">
    <source>
        <dbReference type="EMBL" id="KAF6199216.1"/>
    </source>
</evidence>
<organism evidence="2 3">
    <name type="scientific">Apolygus lucorum</name>
    <name type="common">Small green plant bug</name>
    <name type="synonym">Lygocoris lucorum</name>
    <dbReference type="NCBI Taxonomy" id="248454"/>
    <lineage>
        <taxon>Eukaryota</taxon>
        <taxon>Metazoa</taxon>
        <taxon>Ecdysozoa</taxon>
        <taxon>Arthropoda</taxon>
        <taxon>Hexapoda</taxon>
        <taxon>Insecta</taxon>
        <taxon>Pterygota</taxon>
        <taxon>Neoptera</taxon>
        <taxon>Paraneoptera</taxon>
        <taxon>Hemiptera</taxon>
        <taxon>Heteroptera</taxon>
        <taxon>Panheteroptera</taxon>
        <taxon>Cimicomorpha</taxon>
        <taxon>Miridae</taxon>
        <taxon>Mirini</taxon>
        <taxon>Apolygus</taxon>
    </lineage>
</organism>
<protein>
    <submittedName>
        <fullName evidence="2">Uncharacterized protein</fullName>
    </submittedName>
</protein>
<evidence type="ECO:0000256" key="1">
    <source>
        <dbReference type="SAM" id="MobiDB-lite"/>
    </source>
</evidence>
<feature type="region of interest" description="Disordered" evidence="1">
    <location>
        <begin position="226"/>
        <end position="261"/>
    </location>
</feature>
<sequence>MEYYLTTYTKDYKWPVRHSPSKAKKAAEHRDQLVQEQVRAEPCSIYKSQPLEDPIIDPAQCGAPPAGPESKYGQPLTYLKKLYLKYPYLYQILKLTPPEELAKTIYADKYISTYTSDYKVEGFSPLKGYLIPESANAPDQAKRDGLEWPEQTNLNESEKICSPNKQGICDTPPQPLGDQAALFIGLDSHKDEPATCGCVEAARGQMKATHPVKKIARKVCTISRIPRPPLAGSRKKQEEKRSPEYTGGTHPPKLGKWKTDGTTITLRKNHLTSFKRTRILQYLPNIRALSLRR</sequence>
<reference evidence="2" key="1">
    <citation type="journal article" date="2021" name="Mol. Ecol. Resour.">
        <title>Apolygus lucorum genome provides insights into omnivorousness and mesophyll feeding.</title>
        <authorList>
            <person name="Liu Y."/>
            <person name="Liu H."/>
            <person name="Wang H."/>
            <person name="Huang T."/>
            <person name="Liu B."/>
            <person name="Yang B."/>
            <person name="Yin L."/>
            <person name="Li B."/>
            <person name="Zhang Y."/>
            <person name="Zhang S."/>
            <person name="Jiang F."/>
            <person name="Zhang X."/>
            <person name="Ren Y."/>
            <person name="Wang B."/>
            <person name="Wang S."/>
            <person name="Lu Y."/>
            <person name="Wu K."/>
            <person name="Fan W."/>
            <person name="Wang G."/>
        </authorList>
    </citation>
    <scope>NUCLEOTIDE SEQUENCE</scope>
    <source>
        <strain evidence="2">12Hb</strain>
    </source>
</reference>
<evidence type="ECO:0000313" key="3">
    <source>
        <dbReference type="Proteomes" id="UP000466442"/>
    </source>
</evidence>
<proteinExistence type="predicted"/>
<comment type="caution">
    <text evidence="2">The sequence shown here is derived from an EMBL/GenBank/DDBJ whole genome shotgun (WGS) entry which is preliminary data.</text>
</comment>